<keyword evidence="12" id="KW-0547">Nucleotide-binding</keyword>
<evidence type="ECO:0000313" key="26">
    <source>
        <dbReference type="EMBL" id="TWT53782.1"/>
    </source>
</evidence>
<dbReference type="GO" id="GO:0005737">
    <property type="term" value="C:cytoplasm"/>
    <property type="evidence" value="ECO:0007669"/>
    <property type="project" value="InterPro"/>
</dbReference>
<dbReference type="InterPro" id="IPR013655">
    <property type="entry name" value="PAS_fold_3"/>
</dbReference>
<evidence type="ECO:0000256" key="19">
    <source>
        <dbReference type="SAM" id="Coils"/>
    </source>
</evidence>
<organism evidence="26 27">
    <name type="scientific">Rubripirellula amarantea</name>
    <dbReference type="NCBI Taxonomy" id="2527999"/>
    <lineage>
        <taxon>Bacteria</taxon>
        <taxon>Pseudomonadati</taxon>
        <taxon>Planctomycetota</taxon>
        <taxon>Planctomycetia</taxon>
        <taxon>Pirellulales</taxon>
        <taxon>Pirellulaceae</taxon>
        <taxon>Rubripirellula</taxon>
    </lineage>
</organism>
<evidence type="ECO:0000256" key="15">
    <source>
        <dbReference type="ARBA" id="ARBA00022989"/>
    </source>
</evidence>
<dbReference type="FunFam" id="3.30.450.20:FF:000155">
    <property type="entry name" value="Sensor histidine kinase TodS"/>
    <property type="match status" value="2"/>
</dbReference>
<keyword evidence="4" id="KW-1003">Cell membrane</keyword>
<feature type="modified residue" description="4-aspartylphosphate" evidence="18">
    <location>
        <position position="1928"/>
    </location>
</feature>
<dbReference type="InterPro" id="IPR000673">
    <property type="entry name" value="Sig_transdc_resp-reg_Me-estase"/>
</dbReference>
<comment type="catalytic activity">
    <reaction evidence="2">
        <text>L-glutamyl-[protein] + S-adenosyl-L-methionine = [protein]-L-glutamate 5-O-methyl ester + S-adenosyl-L-homocysteine</text>
        <dbReference type="Rhea" id="RHEA:24452"/>
        <dbReference type="Rhea" id="RHEA-COMP:10208"/>
        <dbReference type="Rhea" id="RHEA-COMP:10311"/>
        <dbReference type="ChEBI" id="CHEBI:29973"/>
        <dbReference type="ChEBI" id="CHEBI:57856"/>
        <dbReference type="ChEBI" id="CHEBI:59789"/>
        <dbReference type="ChEBI" id="CHEBI:82795"/>
        <dbReference type="EC" id="2.1.1.80"/>
    </reaction>
</comment>
<dbReference type="Gene3D" id="3.40.50.150">
    <property type="entry name" value="Vaccinia Virus protein VP39"/>
    <property type="match status" value="1"/>
</dbReference>
<dbReference type="GO" id="GO:0000155">
    <property type="term" value="F:phosphorelay sensor kinase activity"/>
    <property type="evidence" value="ECO:0007669"/>
    <property type="project" value="InterPro"/>
</dbReference>
<dbReference type="Pfam" id="PF03705">
    <property type="entry name" value="CheR_N"/>
    <property type="match status" value="1"/>
</dbReference>
<keyword evidence="9" id="KW-0949">S-adenosyl-L-methionine</keyword>
<feature type="domain" description="PAS" evidence="22">
    <location>
        <begin position="1357"/>
        <end position="1431"/>
    </location>
</feature>
<dbReference type="InterPro" id="IPR035909">
    <property type="entry name" value="CheB_C"/>
</dbReference>
<evidence type="ECO:0000259" key="22">
    <source>
        <dbReference type="PROSITE" id="PS50112"/>
    </source>
</evidence>
<dbReference type="InterPro" id="IPR000780">
    <property type="entry name" value="CheR_MeTrfase"/>
</dbReference>
<dbReference type="SMART" id="SM00387">
    <property type="entry name" value="HATPase_c"/>
    <property type="match status" value="1"/>
</dbReference>
<dbReference type="SUPFAM" id="SSF55874">
    <property type="entry name" value="ATPase domain of HSP90 chaperone/DNA topoisomerase II/histidine kinase"/>
    <property type="match status" value="1"/>
</dbReference>
<dbReference type="Gene3D" id="2.10.70.100">
    <property type="match status" value="3"/>
</dbReference>
<dbReference type="SMART" id="SM00091">
    <property type="entry name" value="PAS"/>
    <property type="match status" value="7"/>
</dbReference>
<evidence type="ECO:0000256" key="11">
    <source>
        <dbReference type="ARBA" id="ARBA00022737"/>
    </source>
</evidence>
<dbReference type="Pfam" id="PF13596">
    <property type="entry name" value="PAS_10"/>
    <property type="match status" value="1"/>
</dbReference>
<dbReference type="PROSITE" id="PS50113">
    <property type="entry name" value="PAC"/>
    <property type="match status" value="5"/>
</dbReference>
<feature type="domain" description="PAS" evidence="22">
    <location>
        <begin position="1511"/>
        <end position="1555"/>
    </location>
</feature>
<dbReference type="PRINTS" id="PR00996">
    <property type="entry name" value="CHERMTFRASE"/>
</dbReference>
<dbReference type="Gene3D" id="3.40.50.2300">
    <property type="match status" value="1"/>
</dbReference>
<dbReference type="Pfam" id="PF08448">
    <property type="entry name" value="PAS_4"/>
    <property type="match status" value="2"/>
</dbReference>
<dbReference type="Gene3D" id="3.30.450.20">
    <property type="entry name" value="PAS domain"/>
    <property type="match status" value="7"/>
</dbReference>
<dbReference type="GO" id="GO:0000156">
    <property type="term" value="F:phosphorelay response regulator activity"/>
    <property type="evidence" value="ECO:0007669"/>
    <property type="project" value="InterPro"/>
</dbReference>
<dbReference type="Pfam" id="PF00989">
    <property type="entry name" value="PAS"/>
    <property type="match status" value="1"/>
</dbReference>
<keyword evidence="16" id="KW-0472">Membrane</keyword>
<evidence type="ECO:0000256" key="13">
    <source>
        <dbReference type="ARBA" id="ARBA00022777"/>
    </source>
</evidence>
<feature type="active site" evidence="17">
    <location>
        <position position="30"/>
    </location>
</feature>
<dbReference type="SMART" id="SM00448">
    <property type="entry name" value="REC"/>
    <property type="match status" value="1"/>
</dbReference>
<dbReference type="Pfam" id="PF08447">
    <property type="entry name" value="PAS_3"/>
    <property type="match status" value="3"/>
</dbReference>
<dbReference type="NCBIfam" id="TIGR00229">
    <property type="entry name" value="sensory_box"/>
    <property type="match status" value="4"/>
</dbReference>
<reference evidence="26 27" key="1">
    <citation type="submission" date="2019-02" db="EMBL/GenBank/DDBJ databases">
        <title>Deep-cultivation of Planctomycetes and their phenomic and genomic characterization uncovers novel biology.</title>
        <authorList>
            <person name="Wiegand S."/>
            <person name="Jogler M."/>
            <person name="Boedeker C."/>
            <person name="Pinto D."/>
            <person name="Vollmers J."/>
            <person name="Rivas-Marin E."/>
            <person name="Kohn T."/>
            <person name="Peeters S.H."/>
            <person name="Heuer A."/>
            <person name="Rast P."/>
            <person name="Oberbeckmann S."/>
            <person name="Bunk B."/>
            <person name="Jeske O."/>
            <person name="Meyerdierks A."/>
            <person name="Storesund J.E."/>
            <person name="Kallscheuer N."/>
            <person name="Luecker S."/>
            <person name="Lage O.M."/>
            <person name="Pohl T."/>
            <person name="Merkel B.J."/>
            <person name="Hornburger P."/>
            <person name="Mueller R.-W."/>
            <person name="Bruemmer F."/>
            <person name="Labrenz M."/>
            <person name="Spormann A.M."/>
            <person name="Op Den Camp H."/>
            <person name="Overmann J."/>
            <person name="Amann R."/>
            <person name="Jetten M.S.M."/>
            <person name="Mascher T."/>
            <person name="Medema M.H."/>
            <person name="Devos D.P."/>
            <person name="Kaster A.-K."/>
            <person name="Ovreas L."/>
            <person name="Rohde M."/>
            <person name="Galperin M.Y."/>
            <person name="Jogler C."/>
        </authorList>
    </citation>
    <scope>NUCLEOTIDE SEQUENCE [LARGE SCALE GENOMIC DNA]</scope>
    <source>
        <strain evidence="26 27">Pla22</strain>
    </source>
</reference>
<evidence type="ECO:0000256" key="17">
    <source>
        <dbReference type="PROSITE-ProRule" id="PRU00050"/>
    </source>
</evidence>
<dbReference type="InterPro" id="IPR035965">
    <property type="entry name" value="PAS-like_dom_sf"/>
</dbReference>
<feature type="domain" description="CheB-type methylesterase" evidence="24">
    <location>
        <begin position="18"/>
        <end position="207"/>
    </location>
</feature>
<dbReference type="PROSITE" id="PS50112">
    <property type="entry name" value="PAS"/>
    <property type="match status" value="5"/>
</dbReference>
<evidence type="ECO:0000259" key="20">
    <source>
        <dbReference type="PROSITE" id="PS50109"/>
    </source>
</evidence>
<dbReference type="InterPro" id="IPR013656">
    <property type="entry name" value="PAS_4"/>
</dbReference>
<dbReference type="Proteomes" id="UP000316598">
    <property type="component" value="Unassembled WGS sequence"/>
</dbReference>
<keyword evidence="7" id="KW-0489">Methyltransferase</keyword>
<keyword evidence="17" id="KW-0145">Chemotaxis</keyword>
<dbReference type="EMBL" id="SJPI01000001">
    <property type="protein sequence ID" value="TWT53782.1"/>
    <property type="molecule type" value="Genomic_DNA"/>
</dbReference>
<proteinExistence type="predicted"/>
<dbReference type="InterPro" id="IPR000700">
    <property type="entry name" value="PAS-assoc_C"/>
</dbReference>
<keyword evidence="11" id="KW-0677">Repeat</keyword>
<dbReference type="Gene3D" id="1.10.155.10">
    <property type="entry name" value="Chemotaxis receptor methyltransferase CheR, N-terminal domain"/>
    <property type="match status" value="1"/>
</dbReference>
<dbReference type="InterPro" id="IPR050903">
    <property type="entry name" value="Bact_Chemotaxis_MeTrfase"/>
</dbReference>
<feature type="domain" description="PAS" evidence="22">
    <location>
        <begin position="1098"/>
        <end position="1172"/>
    </location>
</feature>
<keyword evidence="10" id="KW-0812">Transmembrane</keyword>
<evidence type="ECO:0000256" key="4">
    <source>
        <dbReference type="ARBA" id="ARBA00022475"/>
    </source>
</evidence>
<dbReference type="CDD" id="cd00130">
    <property type="entry name" value="PAS"/>
    <property type="match status" value="5"/>
</dbReference>
<comment type="catalytic activity">
    <reaction evidence="1">
        <text>ATP + protein L-histidine = ADP + protein N-phospho-L-histidine.</text>
        <dbReference type="EC" id="2.7.13.3"/>
    </reaction>
</comment>
<dbReference type="PANTHER" id="PTHR24422">
    <property type="entry name" value="CHEMOTAXIS PROTEIN METHYLTRANSFERASE"/>
    <property type="match status" value="1"/>
</dbReference>
<dbReference type="Pfam" id="PF00512">
    <property type="entry name" value="HisKA"/>
    <property type="match status" value="1"/>
</dbReference>
<feature type="active site" evidence="17">
    <location>
        <position position="149"/>
    </location>
</feature>
<evidence type="ECO:0000256" key="18">
    <source>
        <dbReference type="PROSITE-ProRule" id="PRU00169"/>
    </source>
</evidence>
<dbReference type="InterPro" id="IPR013767">
    <property type="entry name" value="PAS_fold"/>
</dbReference>
<feature type="domain" description="Histidine kinase" evidence="20">
    <location>
        <begin position="1628"/>
        <end position="1844"/>
    </location>
</feature>
<evidence type="ECO:0000259" key="25">
    <source>
        <dbReference type="PROSITE" id="PS50123"/>
    </source>
</evidence>
<dbReference type="InterPro" id="IPR000014">
    <property type="entry name" value="PAS"/>
</dbReference>
<feature type="domain" description="PAC" evidence="23">
    <location>
        <begin position="1174"/>
        <end position="1226"/>
    </location>
</feature>
<keyword evidence="27" id="KW-1185">Reference proteome</keyword>
<protein>
    <submittedName>
        <fullName evidence="26">Autoinducer 2 sensor kinase/phosphatase LuxQ</fullName>
        <ecNumber evidence="26">2.7.13.3</ecNumber>
    </submittedName>
</protein>
<dbReference type="PROSITE" id="PS50110">
    <property type="entry name" value="RESPONSE_REGULATORY"/>
    <property type="match status" value="1"/>
</dbReference>
<dbReference type="Pfam" id="PF01739">
    <property type="entry name" value="CheR"/>
    <property type="match status" value="1"/>
</dbReference>
<dbReference type="SUPFAM" id="SSF47757">
    <property type="entry name" value="Chemotaxis receptor methyltransferase CheR, N-terminal domain"/>
    <property type="match status" value="1"/>
</dbReference>
<dbReference type="CDD" id="cd00082">
    <property type="entry name" value="HisKA"/>
    <property type="match status" value="1"/>
</dbReference>
<keyword evidence="6 18" id="KW-0597">Phosphoprotein</keyword>
<keyword evidence="14" id="KW-0067">ATP-binding</keyword>
<dbReference type="PANTHER" id="PTHR24422:SF27">
    <property type="entry name" value="PROTEIN-GLUTAMATE O-METHYLTRANSFERASE"/>
    <property type="match status" value="1"/>
</dbReference>
<comment type="subcellular location">
    <subcellularLocation>
        <location evidence="3">Cell inner membrane</location>
        <topology evidence="3">Multi-pass membrane protein</topology>
    </subcellularLocation>
</comment>
<dbReference type="OrthoDB" id="288469at2"/>
<dbReference type="GO" id="GO:0006935">
    <property type="term" value="P:chemotaxis"/>
    <property type="evidence" value="ECO:0007669"/>
    <property type="project" value="UniProtKB-UniRule"/>
</dbReference>
<dbReference type="FunFam" id="3.30.565.10:FF:000010">
    <property type="entry name" value="Sensor histidine kinase RcsC"/>
    <property type="match status" value="1"/>
</dbReference>
<keyword evidence="13 26" id="KW-0418">Kinase</keyword>
<dbReference type="FunFam" id="2.10.70.100:FF:000001">
    <property type="entry name" value="Sensory transduction histidine kinase"/>
    <property type="match status" value="1"/>
</dbReference>
<gene>
    <name evidence="26" type="primary">luxQ_2</name>
    <name evidence="26" type="ORF">Pla22_14150</name>
</gene>
<dbReference type="InterPro" id="IPR001610">
    <property type="entry name" value="PAC"/>
</dbReference>
<sequence>MKNKRSQLSDAPPSVSSPGAAPVIVGVGASAGGLDAFRELLKHIGPSEEIVLVFVQHHDPANEPLLRKLLAEESQLEVIEITGRKKLKTGCVYISHARQFLQLNNGVVTPIMPGADESPLTAIDRFFHSLAEDQGQRAVGIVLSGAGSDGTVGIKAISDAGGLTFAQDLASASFDSMPRSAATTGVADHVCRPSEIAAELLRYASHVLEFSDENAVERIQKQIGEAIPRIAQHLLKNTGHNFQHYKITTLTRRIQRRMQILKIATANEYFLWLQQHEDETNALFRELLIGVTAFFRDPEAFDAIAKTVLPKIFSNRNSSDPIRIWVAGCSTGEEAYSLAMLCREQADAMESPPEFQIFATDIDERALQIARAGTYPTGIADYVSPERLKRFFVKRGKRYHITSEIRERVLFSKHNLISDPPFSRQDLISCRNLLIYLGTHLQEKLIPLFHYAIQPSGFLFLGPSETISTHGELFKALDSKFRISQRKGTATDSISALAIRQGEVKPIRVGENQPDSTVDLDCLRQRILLDEFAPKAVVIDQSGQVLNASDGIAKYLAVSGGDFQNNIIKMAVSGLRIGLRAAINEATRTRRKVTHENLSIRDDDMIQRVMLTVQPMPKLGEDDELLMVVFHDVGEPIRREDADTSLQETTTGSQDADAIIAQMERELEATRSDLERTLQDMEAANEEMKSSNEELLSMNEELQSANEELETSKEEIRSASDAIARANTDLENLLRSTQIATVFLDSDLNIRSFTPAITEIYGLLGTDAGRSLEQFVPLVDQMPPLPKPETLHEGEVVEHTVRAKSGKYFIRRVLPYQSHLATRDGVVVTFINVSDIVEREARLASLMSSAAEGIYGIDHDGNCTFANQACARLLGYESPSELLGKQMHGLIHHTHRDGTNYPFEDCKIARAFKNGQQVHSDQEIYWRADGTSFDVEYWSHPQIHDGSTVGCVVTFIDITERRKAEIELADAKARLELSLEVADVAPWNWDMQTGEPISNPILNRLFGFEEHESPPLKEFINRIDESVREDISNAIENAIATGETYDQEYPVRWPSGEVRHLRARGRVRMSNEGVTQDFFGVVLDITERKRRELHLADRESHLRRVIDHQIGLVGVLEPDGTLVEANATAVDAAGLQRSDVIGKKFWDCYWWNYDAKVAARLKDKFEQALAGEIVRYDEYVRMADDETMAIDFMISPVRDTDGTITHLIPSAMDISDRKKAEEEVAQREQRLQLALDSGGMGLWEWDCGTDLITWSDQMYAMFGYSRDEFDASKAGFLDVVYPDDRPMLEKMIKSAFAGTCQTHEVEFRVVRGTDKSIVWTQSRGTIHRDADGNPLSIVSVAVDVTRRKRWEMELVDREAHLRRVINNQLGLVGVIDRNGILLEVDDRSLEIARTRREEVIGKHFAEAPWWNYDPAVAQQMREAMQRALKGEVVRYDVSLFAHGNSGVMIDFMIAPVFDADGNVEYLIPSGVDIRERVKIEQEQRSVTRRMKMALRAGGMAAWEWTPKKSIWTPELYELLGIDPQQESSSELFFSLVHPEDLDLLKQDWERAVNGGDAYDSEFRIIRPDGEVRWMNGLGEVVRDGNGKVIRMHGVNWDSTQDHLHAEALRESERRAHEASASKSEFLANMSHEIRTPMTAILGYAELIRDLVDDEEARQHLQTIRRNGDYLLEIINDILDLSKIEAGKVDVDIERFEPARVIEDVRSIMEVRASESGLELDVEYESKIPKYIESDAKRLKQILINLVGNAIKFTRKGEVRIRVRFDGSRLKFDVTDTGIGMTPEQQQRLFKPFSQGDSLITQQFGGTGLGLAISQRLASMLGGEISVSSTFEKGSTFTVAISTGNLDGVPLVKPLDVVEPEFNAGEIKDIQISAHILIVDDRRDIRFLSKHIINKAGGTVTEAEDGVLAIQSVKKANEQGQEFNLILLDMQMPNMDGYETARRLRQLGYAGPIIALTADAMQGDMNKCLEAGCNDYLSKPIDKVAMLRKISEMLG</sequence>
<dbReference type="GO" id="GO:0006355">
    <property type="term" value="P:regulation of DNA-templated transcription"/>
    <property type="evidence" value="ECO:0007669"/>
    <property type="project" value="InterPro"/>
</dbReference>
<dbReference type="Gene3D" id="3.40.50.180">
    <property type="entry name" value="Methylesterase CheB, C-terminal domain"/>
    <property type="match status" value="1"/>
</dbReference>
<dbReference type="InterPro" id="IPR029063">
    <property type="entry name" value="SAM-dependent_MTases_sf"/>
</dbReference>
<evidence type="ECO:0000256" key="2">
    <source>
        <dbReference type="ARBA" id="ARBA00001541"/>
    </source>
</evidence>
<dbReference type="SUPFAM" id="SSF55785">
    <property type="entry name" value="PYP-like sensor domain (PAS domain)"/>
    <property type="match status" value="6"/>
</dbReference>
<keyword evidence="5" id="KW-0997">Cell inner membrane</keyword>
<evidence type="ECO:0000256" key="6">
    <source>
        <dbReference type="ARBA" id="ARBA00022553"/>
    </source>
</evidence>
<dbReference type="InterPro" id="IPR022642">
    <property type="entry name" value="CheR_C"/>
</dbReference>
<dbReference type="InterPro" id="IPR003594">
    <property type="entry name" value="HATPase_dom"/>
</dbReference>
<evidence type="ECO:0000256" key="12">
    <source>
        <dbReference type="ARBA" id="ARBA00022741"/>
    </source>
</evidence>
<feature type="domain" description="Response regulatory" evidence="21">
    <location>
        <begin position="1874"/>
        <end position="1993"/>
    </location>
</feature>
<dbReference type="Pfam" id="PF01339">
    <property type="entry name" value="CheB_methylest"/>
    <property type="match status" value="1"/>
</dbReference>
<evidence type="ECO:0000259" key="24">
    <source>
        <dbReference type="PROSITE" id="PS50122"/>
    </source>
</evidence>
<keyword evidence="19" id="KW-0175">Coiled coil</keyword>
<dbReference type="SUPFAM" id="SSF53335">
    <property type="entry name" value="S-adenosyl-L-methionine-dependent methyltransferases"/>
    <property type="match status" value="1"/>
</dbReference>
<dbReference type="InterPro" id="IPR036890">
    <property type="entry name" value="HATPase_C_sf"/>
</dbReference>
<dbReference type="InterPro" id="IPR036097">
    <property type="entry name" value="HisK_dim/P_sf"/>
</dbReference>
<dbReference type="PROSITE" id="PS50109">
    <property type="entry name" value="HIS_KIN"/>
    <property type="match status" value="1"/>
</dbReference>
<feature type="domain" description="PAC" evidence="23">
    <location>
        <begin position="1558"/>
        <end position="1610"/>
    </location>
</feature>
<dbReference type="FunFam" id="1.10.287.130:FF:000004">
    <property type="entry name" value="Ethylene receptor 1"/>
    <property type="match status" value="1"/>
</dbReference>
<dbReference type="InterPro" id="IPR003661">
    <property type="entry name" value="HisK_dim/P_dom"/>
</dbReference>
<feature type="active site" evidence="17">
    <location>
        <position position="57"/>
    </location>
</feature>
<dbReference type="SMART" id="SM00388">
    <property type="entry name" value="HisKA"/>
    <property type="match status" value="1"/>
</dbReference>
<dbReference type="CDD" id="cd16434">
    <property type="entry name" value="CheB-CheR_fusion"/>
    <property type="match status" value="1"/>
</dbReference>
<dbReference type="SUPFAM" id="SSF52738">
    <property type="entry name" value="Methylesterase CheB, C-terminal domain"/>
    <property type="match status" value="1"/>
</dbReference>
<dbReference type="SMART" id="SM00086">
    <property type="entry name" value="PAC"/>
    <property type="match status" value="6"/>
</dbReference>
<keyword evidence="17" id="KW-0378">Hydrolase</keyword>
<evidence type="ECO:0000256" key="9">
    <source>
        <dbReference type="ARBA" id="ARBA00022691"/>
    </source>
</evidence>
<dbReference type="Pfam" id="PF00072">
    <property type="entry name" value="Response_reg"/>
    <property type="match status" value="1"/>
</dbReference>
<feature type="domain" description="PAS" evidence="22">
    <location>
        <begin position="839"/>
        <end position="877"/>
    </location>
</feature>
<evidence type="ECO:0000256" key="14">
    <source>
        <dbReference type="ARBA" id="ARBA00022840"/>
    </source>
</evidence>
<evidence type="ECO:0000256" key="5">
    <source>
        <dbReference type="ARBA" id="ARBA00022519"/>
    </source>
</evidence>
<feature type="domain" description="PAC" evidence="23">
    <location>
        <begin position="1433"/>
        <end position="1485"/>
    </location>
</feature>
<evidence type="ECO:0000256" key="8">
    <source>
        <dbReference type="ARBA" id="ARBA00022679"/>
    </source>
</evidence>
<dbReference type="EC" id="2.7.13.3" evidence="26"/>
<dbReference type="GO" id="GO:0032259">
    <property type="term" value="P:methylation"/>
    <property type="evidence" value="ECO:0007669"/>
    <property type="project" value="UniProtKB-KW"/>
</dbReference>
<dbReference type="InterPro" id="IPR036804">
    <property type="entry name" value="CheR_N_sf"/>
</dbReference>
<dbReference type="Gene3D" id="3.30.565.10">
    <property type="entry name" value="Histidine kinase-like ATPase, C-terminal domain"/>
    <property type="match status" value="1"/>
</dbReference>
<evidence type="ECO:0000256" key="10">
    <source>
        <dbReference type="ARBA" id="ARBA00022692"/>
    </source>
</evidence>
<dbReference type="CDD" id="cd17546">
    <property type="entry name" value="REC_hyHK_CKI1_RcsC-like"/>
    <property type="match status" value="1"/>
</dbReference>
<evidence type="ECO:0000259" key="23">
    <source>
        <dbReference type="PROSITE" id="PS50113"/>
    </source>
</evidence>
<feature type="domain" description="PAC" evidence="23">
    <location>
        <begin position="1303"/>
        <end position="1356"/>
    </location>
</feature>
<evidence type="ECO:0000259" key="21">
    <source>
        <dbReference type="PROSITE" id="PS50110"/>
    </source>
</evidence>
<evidence type="ECO:0000313" key="27">
    <source>
        <dbReference type="Proteomes" id="UP000316598"/>
    </source>
</evidence>
<keyword evidence="8 26" id="KW-0808">Transferase</keyword>
<dbReference type="GO" id="GO:0005886">
    <property type="term" value="C:plasma membrane"/>
    <property type="evidence" value="ECO:0007669"/>
    <property type="project" value="UniProtKB-SubCell"/>
</dbReference>
<dbReference type="SUPFAM" id="SSF52172">
    <property type="entry name" value="CheY-like"/>
    <property type="match status" value="1"/>
</dbReference>
<evidence type="ECO:0000256" key="7">
    <source>
        <dbReference type="ARBA" id="ARBA00022603"/>
    </source>
</evidence>
<dbReference type="SMART" id="SM00138">
    <property type="entry name" value="MeTrc"/>
    <property type="match status" value="1"/>
</dbReference>
<dbReference type="InterPro" id="IPR005467">
    <property type="entry name" value="His_kinase_dom"/>
</dbReference>
<dbReference type="Pfam" id="PF02518">
    <property type="entry name" value="HATPase_c"/>
    <property type="match status" value="1"/>
</dbReference>
<accession>A0A5C5WVC5</accession>
<dbReference type="GO" id="GO:0008983">
    <property type="term" value="F:protein-glutamate O-methyltransferase activity"/>
    <property type="evidence" value="ECO:0007669"/>
    <property type="project" value="UniProtKB-EC"/>
</dbReference>
<keyword evidence="15" id="KW-1133">Transmembrane helix</keyword>
<comment type="caution">
    <text evidence="26">The sequence shown here is derived from an EMBL/GenBank/DDBJ whole genome shotgun (WGS) entry which is preliminary data.</text>
</comment>
<evidence type="ECO:0000256" key="3">
    <source>
        <dbReference type="ARBA" id="ARBA00004429"/>
    </source>
</evidence>
<feature type="domain" description="CheR-type methyltransferase" evidence="25">
    <location>
        <begin position="229"/>
        <end position="467"/>
    </location>
</feature>
<evidence type="ECO:0000256" key="1">
    <source>
        <dbReference type="ARBA" id="ARBA00000085"/>
    </source>
</evidence>
<evidence type="ECO:0000256" key="16">
    <source>
        <dbReference type="ARBA" id="ARBA00023136"/>
    </source>
</evidence>
<dbReference type="GO" id="GO:0005524">
    <property type="term" value="F:ATP binding"/>
    <property type="evidence" value="ECO:0007669"/>
    <property type="project" value="UniProtKB-KW"/>
</dbReference>
<dbReference type="Gene3D" id="1.10.287.130">
    <property type="match status" value="1"/>
</dbReference>
<dbReference type="InterPro" id="IPR022641">
    <property type="entry name" value="CheR_N"/>
</dbReference>
<dbReference type="PROSITE" id="PS50123">
    <property type="entry name" value="CHER"/>
    <property type="match status" value="1"/>
</dbReference>
<feature type="domain" description="PAC" evidence="23">
    <location>
        <begin position="1045"/>
        <end position="1097"/>
    </location>
</feature>
<dbReference type="InterPro" id="IPR011006">
    <property type="entry name" value="CheY-like_superfamily"/>
</dbReference>
<dbReference type="GO" id="GO:0008984">
    <property type="term" value="F:protein-glutamate methylesterase activity"/>
    <property type="evidence" value="ECO:0007669"/>
    <property type="project" value="InterPro"/>
</dbReference>
<dbReference type="PROSITE" id="PS50122">
    <property type="entry name" value="CHEB"/>
    <property type="match status" value="1"/>
</dbReference>
<name>A0A5C5WVC5_9BACT</name>
<dbReference type="InterPro" id="IPR001789">
    <property type="entry name" value="Sig_transdc_resp-reg_receiver"/>
</dbReference>
<feature type="domain" description="PAS" evidence="22">
    <location>
        <begin position="1227"/>
        <end position="1299"/>
    </location>
</feature>
<feature type="coiled-coil region" evidence="19">
    <location>
        <begin position="653"/>
        <end position="736"/>
    </location>
</feature>
<dbReference type="SUPFAM" id="SSF47384">
    <property type="entry name" value="Homodimeric domain of signal transducing histidine kinase"/>
    <property type="match status" value="1"/>
</dbReference>
<dbReference type="CDD" id="cd16922">
    <property type="entry name" value="HATPase_EvgS-ArcB-TorS-like"/>
    <property type="match status" value="1"/>
</dbReference>